<gene>
    <name evidence="3" type="ORF">GCM10009775_21550</name>
</gene>
<sequence length="225" mass="23600">MAQAQRRFNWFAAGISIAVVVVLVLVVVLVVWMNNANSGGGARPDGSGIDSETGAVVVGEGSNSMDLWFDFYCPHCQEFEDEYGSTVDDLLEQGDITLNLYPVALASLNAASGTDFSKRSANALYCVAEAEPSAAYPFMQALFATHPTGPGQTDEELIAMAADAGATGIDACVTDGEYISFVEDQTTKLPTNPATGGAGTPTVIVNGEFVTLTGDPQADLVDRMK</sequence>
<feature type="transmembrane region" description="Helical" evidence="1">
    <location>
        <begin position="12"/>
        <end position="33"/>
    </location>
</feature>
<organism evidence="3 4">
    <name type="scientific">Microbacterium aoyamense</name>
    <dbReference type="NCBI Taxonomy" id="344166"/>
    <lineage>
        <taxon>Bacteria</taxon>
        <taxon>Bacillati</taxon>
        <taxon>Actinomycetota</taxon>
        <taxon>Actinomycetes</taxon>
        <taxon>Micrococcales</taxon>
        <taxon>Microbacteriaceae</taxon>
        <taxon>Microbacterium</taxon>
    </lineage>
</organism>
<reference evidence="3 4" key="1">
    <citation type="journal article" date="2019" name="Int. J. Syst. Evol. Microbiol.">
        <title>The Global Catalogue of Microorganisms (GCM) 10K type strain sequencing project: providing services to taxonomists for standard genome sequencing and annotation.</title>
        <authorList>
            <consortium name="The Broad Institute Genomics Platform"/>
            <consortium name="The Broad Institute Genome Sequencing Center for Infectious Disease"/>
            <person name="Wu L."/>
            <person name="Ma J."/>
        </authorList>
    </citation>
    <scope>NUCLEOTIDE SEQUENCE [LARGE SCALE GENOMIC DNA]</scope>
    <source>
        <strain evidence="3 4">JCM 14900</strain>
    </source>
</reference>
<feature type="domain" description="Thioredoxin-like fold" evidence="2">
    <location>
        <begin position="62"/>
        <end position="211"/>
    </location>
</feature>
<keyword evidence="1" id="KW-0812">Transmembrane</keyword>
<dbReference type="SUPFAM" id="SSF52833">
    <property type="entry name" value="Thioredoxin-like"/>
    <property type="match status" value="1"/>
</dbReference>
<dbReference type="InterPro" id="IPR012336">
    <property type="entry name" value="Thioredoxin-like_fold"/>
</dbReference>
<evidence type="ECO:0000256" key="1">
    <source>
        <dbReference type="SAM" id="Phobius"/>
    </source>
</evidence>
<dbReference type="Proteomes" id="UP001501343">
    <property type="component" value="Unassembled WGS sequence"/>
</dbReference>
<evidence type="ECO:0000313" key="3">
    <source>
        <dbReference type="EMBL" id="GAA1929167.1"/>
    </source>
</evidence>
<protein>
    <recommendedName>
        <fullName evidence="2">Thioredoxin-like fold domain-containing protein</fullName>
    </recommendedName>
</protein>
<keyword evidence="1" id="KW-0472">Membrane</keyword>
<keyword evidence="1" id="KW-1133">Transmembrane helix</keyword>
<evidence type="ECO:0000259" key="2">
    <source>
        <dbReference type="Pfam" id="PF13462"/>
    </source>
</evidence>
<dbReference type="InterPro" id="IPR036249">
    <property type="entry name" value="Thioredoxin-like_sf"/>
</dbReference>
<dbReference type="EMBL" id="BAAAOF010000004">
    <property type="protein sequence ID" value="GAA1929167.1"/>
    <property type="molecule type" value="Genomic_DNA"/>
</dbReference>
<dbReference type="Gene3D" id="3.40.30.10">
    <property type="entry name" value="Glutaredoxin"/>
    <property type="match status" value="1"/>
</dbReference>
<keyword evidence="4" id="KW-1185">Reference proteome</keyword>
<comment type="caution">
    <text evidence="3">The sequence shown here is derived from an EMBL/GenBank/DDBJ whole genome shotgun (WGS) entry which is preliminary data.</text>
</comment>
<dbReference type="RefSeq" id="WP_248148544.1">
    <property type="nucleotide sequence ID" value="NZ_BAAAOF010000004.1"/>
</dbReference>
<accession>A0ABN2PQJ9</accession>
<evidence type="ECO:0000313" key="4">
    <source>
        <dbReference type="Proteomes" id="UP001501343"/>
    </source>
</evidence>
<proteinExistence type="predicted"/>
<dbReference type="Pfam" id="PF13462">
    <property type="entry name" value="Thioredoxin_4"/>
    <property type="match status" value="1"/>
</dbReference>
<name>A0ABN2PQJ9_9MICO</name>